<dbReference type="SUPFAM" id="SSF161070">
    <property type="entry name" value="SNF-like"/>
    <property type="match status" value="1"/>
</dbReference>
<feature type="binding site" evidence="8">
    <location>
        <position position="44"/>
    </location>
    <ligand>
        <name>Na(+)</name>
        <dbReference type="ChEBI" id="CHEBI:29101"/>
        <label>2</label>
    </ligand>
</feature>
<evidence type="ECO:0000313" key="11">
    <source>
        <dbReference type="Proteomes" id="UP000037510"/>
    </source>
</evidence>
<name>A0A0L7KUB8_OPEBR</name>
<feature type="non-terminal residue" evidence="10">
    <location>
        <position position="1"/>
    </location>
</feature>
<keyword evidence="4 9" id="KW-0812">Transmembrane</keyword>
<dbReference type="PANTHER" id="PTHR11616">
    <property type="entry name" value="SODIUM/CHLORIDE DEPENDENT TRANSPORTER"/>
    <property type="match status" value="1"/>
</dbReference>
<sequence length="173" mass="19405">MGVSVDDVAEQGPGLAFVAYPEALLQMPVPQMWSILFFLMLFILGLGSQFAGIEAINTAIVDRWPHLRKNYWRVTAFTCFTCFILGIPMCFSGGVLQWYWKAVWTVIIPVASVAILAFIFSDWTAPSYEDYVFPLFADLLGWAVGLSTLALFPVGVGWALYHGYTRKILHNKL</sequence>
<dbReference type="GO" id="GO:0035725">
    <property type="term" value="P:sodium ion transmembrane transport"/>
    <property type="evidence" value="ECO:0007669"/>
    <property type="project" value="TreeGrafter"/>
</dbReference>
<evidence type="ECO:0000256" key="3">
    <source>
        <dbReference type="ARBA" id="ARBA00022448"/>
    </source>
</evidence>
<feature type="non-terminal residue" evidence="10">
    <location>
        <position position="173"/>
    </location>
</feature>
<dbReference type="STRING" id="104452.A0A0L7KUB8"/>
<dbReference type="GO" id="GO:0005886">
    <property type="term" value="C:plasma membrane"/>
    <property type="evidence" value="ECO:0007669"/>
    <property type="project" value="TreeGrafter"/>
</dbReference>
<dbReference type="Pfam" id="PF00209">
    <property type="entry name" value="SNF"/>
    <property type="match status" value="2"/>
</dbReference>
<keyword evidence="11" id="KW-1185">Reference proteome</keyword>
<evidence type="ECO:0000313" key="10">
    <source>
        <dbReference type="EMBL" id="KOB66695.1"/>
    </source>
</evidence>
<dbReference type="InterPro" id="IPR000175">
    <property type="entry name" value="Na/ntran_symport"/>
</dbReference>
<keyword evidence="5" id="KW-0769">Symport</keyword>
<dbReference type="InterPro" id="IPR037272">
    <property type="entry name" value="SNS_sf"/>
</dbReference>
<gene>
    <name evidence="10" type="ORF">OBRU01_17903</name>
</gene>
<dbReference type="GO" id="GO:0015293">
    <property type="term" value="F:symporter activity"/>
    <property type="evidence" value="ECO:0007669"/>
    <property type="project" value="UniProtKB-KW"/>
</dbReference>
<evidence type="ECO:0000256" key="6">
    <source>
        <dbReference type="ARBA" id="ARBA00022989"/>
    </source>
</evidence>
<evidence type="ECO:0000256" key="2">
    <source>
        <dbReference type="ARBA" id="ARBA00006459"/>
    </source>
</evidence>
<comment type="caution">
    <text evidence="10">The sequence shown here is derived from an EMBL/GenBank/DDBJ whole genome shotgun (WGS) entry which is preliminary data.</text>
</comment>
<accession>A0A0L7KUB8</accession>
<dbReference type="GO" id="GO:0006865">
    <property type="term" value="P:amino acid transport"/>
    <property type="evidence" value="ECO:0007669"/>
    <property type="project" value="TreeGrafter"/>
</dbReference>
<evidence type="ECO:0000256" key="5">
    <source>
        <dbReference type="ARBA" id="ARBA00022847"/>
    </source>
</evidence>
<evidence type="ECO:0000256" key="9">
    <source>
        <dbReference type="SAM" id="Phobius"/>
    </source>
</evidence>
<keyword evidence="6 9" id="KW-1133">Transmembrane helix</keyword>
<evidence type="ECO:0000256" key="7">
    <source>
        <dbReference type="ARBA" id="ARBA00023136"/>
    </source>
</evidence>
<feature type="binding site" evidence="8">
    <location>
        <position position="48"/>
    </location>
    <ligand>
        <name>Na(+)</name>
        <dbReference type="ChEBI" id="CHEBI:29101"/>
        <label>1</label>
    </ligand>
</feature>
<proteinExistence type="inferred from homology"/>
<keyword evidence="8" id="KW-0915">Sodium</keyword>
<feature type="transmembrane region" description="Helical" evidence="9">
    <location>
        <begin position="140"/>
        <end position="161"/>
    </location>
</feature>
<dbReference type="GO" id="GO:0046872">
    <property type="term" value="F:metal ion binding"/>
    <property type="evidence" value="ECO:0007669"/>
    <property type="project" value="UniProtKB-KW"/>
</dbReference>
<dbReference type="PROSITE" id="PS50267">
    <property type="entry name" value="NA_NEUROTRAN_SYMP_3"/>
    <property type="match status" value="1"/>
</dbReference>
<comment type="subcellular location">
    <subcellularLocation>
        <location evidence="1">Membrane</location>
        <topology evidence="1">Multi-pass membrane protein</topology>
    </subcellularLocation>
</comment>
<comment type="similarity">
    <text evidence="2">Belongs to the sodium:neurotransmitter symporter (SNF) (TC 2.A.22) family.</text>
</comment>
<keyword evidence="7 9" id="KW-0472">Membrane</keyword>
<feature type="transmembrane region" description="Helical" evidence="9">
    <location>
        <begin position="71"/>
        <end position="91"/>
    </location>
</feature>
<protein>
    <submittedName>
        <fullName evidence="10">Transporter</fullName>
    </submittedName>
</protein>
<dbReference type="AlphaFoldDB" id="A0A0L7KUB8"/>
<feature type="transmembrane region" description="Helical" evidence="9">
    <location>
        <begin position="32"/>
        <end position="51"/>
    </location>
</feature>
<feature type="transmembrane region" description="Helical" evidence="9">
    <location>
        <begin position="98"/>
        <end position="120"/>
    </location>
</feature>
<dbReference type="Proteomes" id="UP000037510">
    <property type="component" value="Unassembled WGS sequence"/>
</dbReference>
<reference evidence="10 11" key="1">
    <citation type="journal article" date="2015" name="Genome Biol. Evol.">
        <title>The genome of winter moth (Operophtera brumata) provides a genomic perspective on sexual dimorphism and phenology.</title>
        <authorList>
            <person name="Derks M.F."/>
            <person name="Smit S."/>
            <person name="Salis L."/>
            <person name="Schijlen E."/>
            <person name="Bossers A."/>
            <person name="Mateman C."/>
            <person name="Pijl A.S."/>
            <person name="de Ridder D."/>
            <person name="Groenen M.A."/>
            <person name="Visser M.E."/>
            <person name="Megens H.J."/>
        </authorList>
    </citation>
    <scope>NUCLEOTIDE SEQUENCE [LARGE SCALE GENOMIC DNA]</scope>
    <source>
        <strain evidence="10">WM2013NL</strain>
        <tissue evidence="10">Head and thorax</tissue>
    </source>
</reference>
<dbReference type="PANTHER" id="PTHR11616:SF236">
    <property type="entry name" value="TRANSPORTER"/>
    <property type="match status" value="1"/>
</dbReference>
<evidence type="ECO:0000256" key="8">
    <source>
        <dbReference type="PIRSR" id="PIRSR600175-1"/>
    </source>
</evidence>
<keyword evidence="8" id="KW-0479">Metal-binding</keyword>
<dbReference type="EMBL" id="JTDY01005724">
    <property type="protein sequence ID" value="KOB66695.1"/>
    <property type="molecule type" value="Genomic_DNA"/>
</dbReference>
<organism evidence="10 11">
    <name type="scientific">Operophtera brumata</name>
    <name type="common">Winter moth</name>
    <name type="synonym">Phalaena brumata</name>
    <dbReference type="NCBI Taxonomy" id="104452"/>
    <lineage>
        <taxon>Eukaryota</taxon>
        <taxon>Metazoa</taxon>
        <taxon>Ecdysozoa</taxon>
        <taxon>Arthropoda</taxon>
        <taxon>Hexapoda</taxon>
        <taxon>Insecta</taxon>
        <taxon>Pterygota</taxon>
        <taxon>Neoptera</taxon>
        <taxon>Endopterygota</taxon>
        <taxon>Lepidoptera</taxon>
        <taxon>Glossata</taxon>
        <taxon>Ditrysia</taxon>
        <taxon>Geometroidea</taxon>
        <taxon>Geometridae</taxon>
        <taxon>Larentiinae</taxon>
        <taxon>Operophtera</taxon>
    </lineage>
</organism>
<evidence type="ECO:0000256" key="4">
    <source>
        <dbReference type="ARBA" id="ARBA00022692"/>
    </source>
</evidence>
<evidence type="ECO:0000256" key="1">
    <source>
        <dbReference type="ARBA" id="ARBA00004141"/>
    </source>
</evidence>
<keyword evidence="3" id="KW-0813">Transport</keyword>